<name>A0ABQ5M8Y7_9FIRM</name>
<dbReference type="RefSeq" id="WP_346065587.1">
    <property type="nucleotide sequence ID" value="NZ_BRPJ01000053.1"/>
</dbReference>
<feature type="compositionally biased region" description="Basic and acidic residues" evidence="2">
    <location>
        <begin position="438"/>
        <end position="448"/>
    </location>
</feature>
<evidence type="ECO:0000256" key="3">
    <source>
        <dbReference type="SAM" id="Phobius"/>
    </source>
</evidence>
<feature type="region of interest" description="Disordered" evidence="2">
    <location>
        <begin position="392"/>
        <end position="514"/>
    </location>
</feature>
<protein>
    <recommendedName>
        <fullName evidence="4">Cell envelope-related transcriptional attenuator domain-containing protein</fullName>
    </recommendedName>
</protein>
<evidence type="ECO:0000256" key="1">
    <source>
        <dbReference type="ARBA" id="ARBA00006068"/>
    </source>
</evidence>
<comment type="caution">
    <text evidence="5">The sequence shown here is derived from an EMBL/GenBank/DDBJ whole genome shotgun (WGS) entry which is preliminary data.</text>
</comment>
<evidence type="ECO:0000313" key="6">
    <source>
        <dbReference type="Proteomes" id="UP001419084"/>
    </source>
</evidence>
<dbReference type="NCBIfam" id="TIGR00350">
    <property type="entry name" value="lytR_cpsA_psr"/>
    <property type="match status" value="1"/>
</dbReference>
<reference evidence="5 6" key="1">
    <citation type="journal article" date="2024" name="Int. J. Syst. Evol. Microbiol.">
        <title>Lacrimispora brassicae sp. nov. isolated from fermented cabbage, and proposal of Clostridium indicum Gundawar et al. 2019 and Clostridium methoxybenzovorans Mechichi et al. 1999 as heterotypic synonyms of Lacrimispora amygdalina (Parshina et al. 2003) Haas and Blanchard 2020 and Lacrimispora indolis (McClung and McCoy 1957) Haas and Blanchard 2020, respectively.</title>
        <authorList>
            <person name="Kobayashi H."/>
            <person name="Tanizawa Y."/>
            <person name="Sakamoto M."/>
            <person name="Ohkuma M."/>
            <person name="Tohno M."/>
        </authorList>
    </citation>
    <scope>NUCLEOTIDE SEQUENCE [LARGE SCALE GENOMIC DNA]</scope>
    <source>
        <strain evidence="5 6">DSM 12857</strain>
    </source>
</reference>
<dbReference type="EMBL" id="BRPJ01000053">
    <property type="protein sequence ID" value="GLB31036.1"/>
    <property type="molecule type" value="Genomic_DNA"/>
</dbReference>
<feature type="compositionally biased region" description="Basic and acidic residues" evidence="2">
    <location>
        <begin position="479"/>
        <end position="499"/>
    </location>
</feature>
<comment type="similarity">
    <text evidence="1">Belongs to the LytR/CpsA/Psr (LCP) family.</text>
</comment>
<dbReference type="Proteomes" id="UP001419084">
    <property type="component" value="Unassembled WGS sequence"/>
</dbReference>
<dbReference type="Gene3D" id="3.40.630.190">
    <property type="entry name" value="LCP protein"/>
    <property type="match status" value="1"/>
</dbReference>
<keyword evidence="6" id="KW-1185">Reference proteome</keyword>
<keyword evidence="3" id="KW-0472">Membrane</keyword>
<dbReference type="InterPro" id="IPR004474">
    <property type="entry name" value="LytR_CpsA_psr"/>
</dbReference>
<feature type="compositionally biased region" description="Low complexity" evidence="2">
    <location>
        <begin position="419"/>
        <end position="435"/>
    </location>
</feature>
<feature type="compositionally biased region" description="Basic and acidic residues" evidence="2">
    <location>
        <begin position="1"/>
        <end position="10"/>
    </location>
</feature>
<organism evidence="5 6">
    <name type="scientific">Lacrimispora amygdalina</name>
    <dbReference type="NCBI Taxonomy" id="253257"/>
    <lineage>
        <taxon>Bacteria</taxon>
        <taxon>Bacillati</taxon>
        <taxon>Bacillota</taxon>
        <taxon>Clostridia</taxon>
        <taxon>Lachnospirales</taxon>
        <taxon>Lachnospiraceae</taxon>
        <taxon>Lacrimispora</taxon>
    </lineage>
</organism>
<evidence type="ECO:0000259" key="4">
    <source>
        <dbReference type="Pfam" id="PF03816"/>
    </source>
</evidence>
<dbReference type="Pfam" id="PF03816">
    <property type="entry name" value="LytR_cpsA_psr"/>
    <property type="match status" value="1"/>
</dbReference>
<dbReference type="InterPro" id="IPR050922">
    <property type="entry name" value="LytR/CpsA/Psr_CW_biosynth"/>
</dbReference>
<dbReference type="PANTHER" id="PTHR33392:SF6">
    <property type="entry name" value="POLYISOPRENYL-TEICHOIC ACID--PEPTIDOGLYCAN TEICHOIC ACID TRANSFERASE TAGU"/>
    <property type="match status" value="1"/>
</dbReference>
<gene>
    <name evidence="5" type="ORF">LAD12857_29590</name>
</gene>
<dbReference type="PANTHER" id="PTHR33392">
    <property type="entry name" value="POLYISOPRENYL-TEICHOIC ACID--PEPTIDOGLYCAN TEICHOIC ACID TRANSFERASE TAGU"/>
    <property type="match status" value="1"/>
</dbReference>
<keyword evidence="3" id="KW-0812">Transmembrane</keyword>
<feature type="compositionally biased region" description="Basic and acidic residues" evidence="2">
    <location>
        <begin position="25"/>
        <end position="35"/>
    </location>
</feature>
<sequence>MERIEDRVMDNEDELDRMRARKRRNDNSRMREKPRQNPSERSGQTQDHIQASHGDRTYYSTGDGRNPRVRYSGQQSGTNNKKKKRHHKKHKIIAKLVIIAALLIAGLLLFNQRTHQKGYWTIAVFGVDSRDGNLEKGALSDVVMLCNINKETGEIKLASVYRDTYLKINSKGTYHKINEAYFKGGHKQALEALNENLDLNIDDYATFNWKSVADAINILGGIDLEITEPEFAYINGFITETVNSTGVGSHQLKHAGMNHLDGVQAVAYARLRLMDTDFNRTERQRKVVNLAMEKAKNADFATRKTLIAAIFPQISTSVGMNDILAVGKGISKYHIGETVGFPFSRTTMKIGKMDCVIPTTLESNVAQLHQFLYGQENYVPSSAVKKISASISKESGISEPGKNAPSGGGSSSKKKKQSSDAPAETTQAPTEAVVETTEETKETKETVKETTVPETKEQESGEVPTNEDGSLIGPGAKIPDTKEGTTETKKPAGSDKTSAEEASSEPESNAGPGV</sequence>
<feature type="transmembrane region" description="Helical" evidence="3">
    <location>
        <begin position="92"/>
        <end position="110"/>
    </location>
</feature>
<evidence type="ECO:0000313" key="5">
    <source>
        <dbReference type="EMBL" id="GLB31036.1"/>
    </source>
</evidence>
<evidence type="ECO:0000256" key="2">
    <source>
        <dbReference type="SAM" id="MobiDB-lite"/>
    </source>
</evidence>
<feature type="domain" description="Cell envelope-related transcriptional attenuator" evidence="4">
    <location>
        <begin position="140"/>
        <end position="296"/>
    </location>
</feature>
<feature type="compositionally biased region" description="Polar residues" evidence="2">
    <location>
        <begin position="36"/>
        <end position="49"/>
    </location>
</feature>
<feature type="region of interest" description="Disordered" evidence="2">
    <location>
        <begin position="1"/>
        <end position="88"/>
    </location>
</feature>
<accession>A0ABQ5M8Y7</accession>
<proteinExistence type="inferred from homology"/>
<keyword evidence="3" id="KW-1133">Transmembrane helix</keyword>